<feature type="transmembrane region" description="Helical" evidence="1">
    <location>
        <begin position="12"/>
        <end position="31"/>
    </location>
</feature>
<dbReference type="Pfam" id="PF01832">
    <property type="entry name" value="Glucosaminidase"/>
    <property type="match status" value="1"/>
</dbReference>
<dbReference type="PANTHER" id="PTHR40572:SF1">
    <property type="entry name" value="PROTEIN BAX"/>
    <property type="match status" value="1"/>
</dbReference>
<evidence type="ECO:0000259" key="2">
    <source>
        <dbReference type="SMART" id="SM00047"/>
    </source>
</evidence>
<dbReference type="RefSeq" id="WP_263711426.1">
    <property type="nucleotide sequence ID" value="NZ_JAOWKX010000002.1"/>
</dbReference>
<keyword evidence="1" id="KW-0812">Transmembrane</keyword>
<dbReference type="SMART" id="SM00047">
    <property type="entry name" value="LYZ2"/>
    <property type="match status" value="1"/>
</dbReference>
<proteinExistence type="predicted"/>
<keyword evidence="1" id="KW-0472">Membrane</keyword>
<keyword evidence="1" id="KW-1133">Transmembrane helix</keyword>
<dbReference type="InterPro" id="IPR002901">
    <property type="entry name" value="MGlyc_endo_b_GlcNAc-like_dom"/>
</dbReference>
<dbReference type="PANTHER" id="PTHR40572">
    <property type="entry name" value="PROTEIN BAX"/>
    <property type="match status" value="1"/>
</dbReference>
<keyword evidence="4" id="KW-1185">Reference proteome</keyword>
<feature type="domain" description="Mannosyl-glycoprotein endo-beta-N-acetylglucosamidase-like" evidence="2">
    <location>
        <begin position="116"/>
        <end position="257"/>
    </location>
</feature>
<gene>
    <name evidence="3" type="ORF">OE749_05890</name>
</gene>
<dbReference type="Gene3D" id="1.10.530.10">
    <property type="match status" value="1"/>
</dbReference>
<protein>
    <submittedName>
        <fullName evidence="3">Glucosaminidase domain-containing protein</fullName>
    </submittedName>
</protein>
<reference evidence="3 4" key="1">
    <citation type="submission" date="2022-10" db="EMBL/GenBank/DDBJ databases">
        <title>Aestuariibacter sp. AA17 isolated from Montipora capitata coral fragment.</title>
        <authorList>
            <person name="Emsley S.A."/>
            <person name="Pfannmuller K.M."/>
            <person name="Loughran R.M."/>
            <person name="Shlafstein M."/>
            <person name="Papke E."/>
            <person name="Saw J.H."/>
            <person name="Ushijima B."/>
            <person name="Videau P."/>
        </authorList>
    </citation>
    <scope>NUCLEOTIDE SEQUENCE [LARGE SCALE GENOMIC DNA]</scope>
    <source>
        <strain evidence="3 4">AA17</strain>
    </source>
</reference>
<evidence type="ECO:0000313" key="4">
    <source>
        <dbReference type="Proteomes" id="UP001652504"/>
    </source>
</evidence>
<evidence type="ECO:0000256" key="1">
    <source>
        <dbReference type="SAM" id="Phobius"/>
    </source>
</evidence>
<name>A0ABT3A6B5_9ALTE</name>
<comment type="caution">
    <text evidence="3">The sequence shown here is derived from an EMBL/GenBank/DDBJ whole genome shotgun (WGS) entry which is preliminary data.</text>
</comment>
<dbReference type="Proteomes" id="UP001652504">
    <property type="component" value="Unassembled WGS sequence"/>
</dbReference>
<organism evidence="3 4">
    <name type="scientific">Fluctibacter corallii</name>
    <dbReference type="NCBI Taxonomy" id="2984329"/>
    <lineage>
        <taxon>Bacteria</taxon>
        <taxon>Pseudomonadati</taxon>
        <taxon>Pseudomonadota</taxon>
        <taxon>Gammaproteobacteria</taxon>
        <taxon>Alteromonadales</taxon>
        <taxon>Alteromonadaceae</taxon>
        <taxon>Fluctibacter</taxon>
    </lineage>
</organism>
<dbReference type="InterPro" id="IPR053195">
    <property type="entry name" value="Bax-like"/>
</dbReference>
<sequence length="265" mass="30867">MHNKKRINVFIYLARIAVACGILFIFAYPFLDKETLEDIVVDIAPREEVPDFNRFRNVSDKKRAFFAYLMPAIEKENEAILETRLFLLDIKKRRQIGKTIGRSQQQRLSALAKKYRVKNAKHQQDLVARLLKRVDVVPAELVLAQAANESAWGTSRFAKQGYNFFGLWCFKKGCGFVPRRRGDNANHEVAKFENLQDAVNTYMLNLNRHFAYEELRNIRAALRKSQQKITAPALAQGLLRYSERGQDYIDELIAMIDYNRKYMPQ</sequence>
<evidence type="ECO:0000313" key="3">
    <source>
        <dbReference type="EMBL" id="MCV2884219.1"/>
    </source>
</evidence>
<dbReference type="EMBL" id="JAOWKX010000002">
    <property type="protein sequence ID" value="MCV2884219.1"/>
    <property type="molecule type" value="Genomic_DNA"/>
</dbReference>
<accession>A0ABT3A6B5</accession>